<evidence type="ECO:0000313" key="9">
    <source>
        <dbReference type="Proteomes" id="UP001140949"/>
    </source>
</evidence>
<gene>
    <name evidence="8" type="ORF">M6B38_193845</name>
</gene>
<dbReference type="EMBL" id="JANAVB010037418">
    <property type="protein sequence ID" value="KAJ6802160.1"/>
    <property type="molecule type" value="Genomic_DNA"/>
</dbReference>
<dbReference type="InterPro" id="IPR019378">
    <property type="entry name" value="GDP-Fuc_O-FucTrfase"/>
</dbReference>
<sequence>MNFSYNKLFLKVTNCYMSSIVFKCSLLIFVVLAFRTLWLNPLPNGFYWPPSYRPSRSLTPTIRIDKFLEVPQIIWGLNNQKIAFARACLTARLLNRTLLMPMLTANLVYKEVNLSEPIPFDEVFQFEKFNSVCRGFARLGRYSELLNQTRTFELLKGSGRKWTKERDLNQLKQCQEDPADKFEVIRIVGKNPFLWHDHWPVSDYAKIFQCLALVEEIEEEATKVISKIRGGKQAPYIAVHMRIEKDWMIHCKKVEQRYNMSQICSSKEEIMERVAHIGSVQKPVPVYLAIADSLLEDNTILRGWGEGLVPYEKKRLGVWDLYKKYSYIIQAAMDFEVCSRADVFVGNSYSTFSSLVVLQRTQRWINMGGVGSHCDVDTPFVSYAYNILGESAAPRRWMTDMSAMNLSSISYGTDNISC</sequence>
<keyword evidence="4" id="KW-0294">Fucose metabolism</keyword>
<dbReference type="GO" id="GO:0016757">
    <property type="term" value="F:glycosyltransferase activity"/>
    <property type="evidence" value="ECO:0007669"/>
    <property type="project" value="UniProtKB-KW"/>
</dbReference>
<evidence type="ECO:0000256" key="3">
    <source>
        <dbReference type="ARBA" id="ARBA00022679"/>
    </source>
</evidence>
<feature type="transmembrane region" description="Helical" evidence="7">
    <location>
        <begin position="20"/>
        <end position="38"/>
    </location>
</feature>
<accession>A0AAX6EDX1</accession>
<evidence type="ECO:0000256" key="7">
    <source>
        <dbReference type="SAM" id="Phobius"/>
    </source>
</evidence>
<dbReference type="GO" id="GO:0006004">
    <property type="term" value="P:fucose metabolic process"/>
    <property type="evidence" value="ECO:0007669"/>
    <property type="project" value="UniProtKB-KW"/>
</dbReference>
<dbReference type="CDD" id="cd11296">
    <property type="entry name" value="O-FucT_like"/>
    <property type="match status" value="1"/>
</dbReference>
<dbReference type="AlphaFoldDB" id="A0AAX6EDX1"/>
<dbReference type="Pfam" id="PF10250">
    <property type="entry name" value="O-FucT"/>
    <property type="match status" value="1"/>
</dbReference>
<name>A0AAX6EDX1_IRIPA</name>
<evidence type="ECO:0000313" key="8">
    <source>
        <dbReference type="EMBL" id="KAJ6802160.1"/>
    </source>
</evidence>
<keyword evidence="5" id="KW-0119">Carbohydrate metabolism</keyword>
<evidence type="ECO:0000256" key="6">
    <source>
        <dbReference type="ARBA" id="ARBA00030350"/>
    </source>
</evidence>
<evidence type="ECO:0000256" key="1">
    <source>
        <dbReference type="ARBA" id="ARBA00007737"/>
    </source>
</evidence>
<dbReference type="Proteomes" id="UP001140949">
    <property type="component" value="Unassembled WGS sequence"/>
</dbReference>
<proteinExistence type="inferred from homology"/>
<comment type="caution">
    <text evidence="8">The sequence shown here is derived from an EMBL/GenBank/DDBJ whole genome shotgun (WGS) entry which is preliminary data.</text>
</comment>
<protein>
    <recommendedName>
        <fullName evidence="6">O-fucosyltransferase family protein</fullName>
    </recommendedName>
</protein>
<evidence type="ECO:0000256" key="5">
    <source>
        <dbReference type="ARBA" id="ARBA00023277"/>
    </source>
</evidence>
<keyword evidence="7" id="KW-0472">Membrane</keyword>
<dbReference type="GO" id="GO:0009875">
    <property type="term" value="P:pollen-pistil interaction"/>
    <property type="evidence" value="ECO:0007669"/>
    <property type="project" value="InterPro"/>
</dbReference>
<reference evidence="8" key="2">
    <citation type="submission" date="2023-04" db="EMBL/GenBank/DDBJ databases">
        <authorList>
            <person name="Bruccoleri R.E."/>
            <person name="Oakeley E.J."/>
            <person name="Faust A.-M."/>
            <person name="Dessus-Babus S."/>
            <person name="Altorfer M."/>
            <person name="Burckhardt D."/>
            <person name="Oertli M."/>
            <person name="Naumann U."/>
            <person name="Petersen F."/>
            <person name="Wong J."/>
        </authorList>
    </citation>
    <scope>NUCLEOTIDE SEQUENCE</scope>
    <source>
        <strain evidence="8">GSM-AAB239-AS_SAM_17_03QT</strain>
        <tissue evidence="8">Leaf</tissue>
    </source>
</reference>
<keyword evidence="7" id="KW-1133">Transmembrane helix</keyword>
<keyword evidence="2" id="KW-0328">Glycosyltransferase</keyword>
<keyword evidence="7" id="KW-0812">Transmembrane</keyword>
<dbReference type="Gene3D" id="3.40.50.11350">
    <property type="match status" value="1"/>
</dbReference>
<organism evidence="8 9">
    <name type="scientific">Iris pallida</name>
    <name type="common">Sweet iris</name>
    <dbReference type="NCBI Taxonomy" id="29817"/>
    <lineage>
        <taxon>Eukaryota</taxon>
        <taxon>Viridiplantae</taxon>
        <taxon>Streptophyta</taxon>
        <taxon>Embryophyta</taxon>
        <taxon>Tracheophyta</taxon>
        <taxon>Spermatophyta</taxon>
        <taxon>Magnoliopsida</taxon>
        <taxon>Liliopsida</taxon>
        <taxon>Asparagales</taxon>
        <taxon>Iridaceae</taxon>
        <taxon>Iridoideae</taxon>
        <taxon>Irideae</taxon>
        <taxon>Iris</taxon>
    </lineage>
</organism>
<dbReference type="PANTHER" id="PTHR37220:SF1">
    <property type="entry name" value="O-FUCOSYLTRANSFERASE 23"/>
    <property type="match status" value="1"/>
</dbReference>
<evidence type="ECO:0000256" key="4">
    <source>
        <dbReference type="ARBA" id="ARBA00023253"/>
    </source>
</evidence>
<dbReference type="PANTHER" id="PTHR37220">
    <property type="entry name" value="O-FUCOSYLTRANSFERASE 23"/>
    <property type="match status" value="1"/>
</dbReference>
<keyword evidence="9" id="KW-1185">Reference proteome</keyword>
<reference evidence="8" key="1">
    <citation type="journal article" date="2023" name="GigaByte">
        <title>Genome assembly of the bearded iris, Iris pallida Lam.</title>
        <authorList>
            <person name="Bruccoleri R.E."/>
            <person name="Oakeley E.J."/>
            <person name="Faust A.M.E."/>
            <person name="Altorfer M."/>
            <person name="Dessus-Babus S."/>
            <person name="Burckhardt D."/>
            <person name="Oertli M."/>
            <person name="Naumann U."/>
            <person name="Petersen F."/>
            <person name="Wong J."/>
        </authorList>
    </citation>
    <scope>NUCLEOTIDE SEQUENCE</scope>
    <source>
        <strain evidence="8">GSM-AAB239-AS_SAM_17_03QT</strain>
    </source>
</reference>
<dbReference type="InterPro" id="IPR044982">
    <property type="entry name" value="AtOFT1-like"/>
</dbReference>
<comment type="similarity">
    <text evidence="1">Belongs to the glycosyltransferase GT106 family.</text>
</comment>
<evidence type="ECO:0000256" key="2">
    <source>
        <dbReference type="ARBA" id="ARBA00022676"/>
    </source>
</evidence>
<keyword evidence="3" id="KW-0808">Transferase</keyword>